<reference evidence="14" key="1">
    <citation type="submission" date="2018-06" db="EMBL/GenBank/DDBJ databases">
        <authorList>
            <person name="Zhirakovskaya E."/>
        </authorList>
    </citation>
    <scope>NUCLEOTIDE SEQUENCE</scope>
</reference>
<gene>
    <name evidence="14" type="ORF">MNBD_ALPHA04-2201</name>
</gene>
<dbReference type="InterPro" id="IPR003594">
    <property type="entry name" value="HATPase_dom"/>
</dbReference>
<evidence type="ECO:0000256" key="1">
    <source>
        <dbReference type="ARBA" id="ARBA00000085"/>
    </source>
</evidence>
<accession>A0A3B0SQ31</accession>
<evidence type="ECO:0000256" key="7">
    <source>
        <dbReference type="ARBA" id="ARBA00022777"/>
    </source>
</evidence>
<dbReference type="AlphaFoldDB" id="A0A3B0SQ31"/>
<evidence type="ECO:0000256" key="5">
    <source>
        <dbReference type="ARBA" id="ARBA00022679"/>
    </source>
</evidence>
<sequence>VHVRELDGLTELKADGQPYLSRPLSDPRFAVPDAGFYWQITRDGFLPVKSASLTRGGFNDDVAASGQVKHEIQTGPTGIAITYGLVRKTAQGDNIRFVIATDQRLLDAITDEFEAELKIWLAILAILLLANGGAIIMFGLRPLDKLGEAAGALRRGETDNIEGDYPQEIAPLVDNLNAYISSNQELVARARVQAGNLAHALRTPLAVMTDEAERMVEEDRSAREAKTFLEQSRLMTQQIEYQLVRARASADAKTILNPADFVSVAERVIAAIERLYPDKIFLLDNQIPAGTRLAIDPNDLSEILGCLFDNAGKWADSEIDCSVRIEGDEARISICDDGPGLMDVNLHKAFEVGTRFDPEVPGTGLGLAIARDLVQNAKGEIRLYNGSKHKIGLSASLSIPLVLD</sequence>
<dbReference type="InterPro" id="IPR005467">
    <property type="entry name" value="His_kinase_dom"/>
</dbReference>
<dbReference type="GO" id="GO:0005886">
    <property type="term" value="C:plasma membrane"/>
    <property type="evidence" value="ECO:0007669"/>
    <property type="project" value="TreeGrafter"/>
</dbReference>
<keyword evidence="6 11" id="KW-0812">Transmembrane</keyword>
<evidence type="ECO:0000259" key="13">
    <source>
        <dbReference type="PROSITE" id="PS50885"/>
    </source>
</evidence>
<dbReference type="InterPro" id="IPR036097">
    <property type="entry name" value="HisK_dim/P_sf"/>
</dbReference>
<dbReference type="SUPFAM" id="SSF55874">
    <property type="entry name" value="ATPase domain of HSP90 chaperone/DNA topoisomerase II/histidine kinase"/>
    <property type="match status" value="1"/>
</dbReference>
<evidence type="ECO:0000256" key="9">
    <source>
        <dbReference type="ARBA" id="ARBA00023012"/>
    </source>
</evidence>
<dbReference type="PROSITE" id="PS50109">
    <property type="entry name" value="HIS_KIN"/>
    <property type="match status" value="1"/>
</dbReference>
<feature type="transmembrane region" description="Helical" evidence="11">
    <location>
        <begin position="119"/>
        <end position="140"/>
    </location>
</feature>
<dbReference type="PANTHER" id="PTHR45436:SF5">
    <property type="entry name" value="SENSOR HISTIDINE KINASE TRCS"/>
    <property type="match status" value="1"/>
</dbReference>
<proteinExistence type="predicted"/>
<dbReference type="EMBL" id="UOEF01000401">
    <property type="protein sequence ID" value="VAW04392.1"/>
    <property type="molecule type" value="Genomic_DNA"/>
</dbReference>
<evidence type="ECO:0000256" key="4">
    <source>
        <dbReference type="ARBA" id="ARBA00022553"/>
    </source>
</evidence>
<dbReference type="Pfam" id="PF02518">
    <property type="entry name" value="HATPase_c"/>
    <property type="match status" value="1"/>
</dbReference>
<dbReference type="InterPro" id="IPR050428">
    <property type="entry name" value="TCS_sensor_his_kinase"/>
</dbReference>
<feature type="domain" description="HAMP" evidence="13">
    <location>
        <begin position="137"/>
        <end position="188"/>
    </location>
</feature>
<organism evidence="14">
    <name type="scientific">hydrothermal vent metagenome</name>
    <dbReference type="NCBI Taxonomy" id="652676"/>
    <lineage>
        <taxon>unclassified sequences</taxon>
        <taxon>metagenomes</taxon>
        <taxon>ecological metagenomes</taxon>
    </lineage>
</organism>
<evidence type="ECO:0000256" key="8">
    <source>
        <dbReference type="ARBA" id="ARBA00022989"/>
    </source>
</evidence>
<evidence type="ECO:0000259" key="12">
    <source>
        <dbReference type="PROSITE" id="PS50109"/>
    </source>
</evidence>
<dbReference type="Gene3D" id="1.10.287.130">
    <property type="match status" value="1"/>
</dbReference>
<dbReference type="PROSITE" id="PS50885">
    <property type="entry name" value="HAMP"/>
    <property type="match status" value="1"/>
</dbReference>
<keyword evidence="9" id="KW-0902">Two-component regulatory system</keyword>
<dbReference type="PRINTS" id="PR00344">
    <property type="entry name" value="BCTRLSENSOR"/>
</dbReference>
<evidence type="ECO:0000256" key="10">
    <source>
        <dbReference type="ARBA" id="ARBA00023136"/>
    </source>
</evidence>
<dbReference type="PANTHER" id="PTHR45436">
    <property type="entry name" value="SENSOR HISTIDINE KINASE YKOH"/>
    <property type="match status" value="1"/>
</dbReference>
<feature type="non-terminal residue" evidence="14">
    <location>
        <position position="1"/>
    </location>
</feature>
<keyword evidence="10 11" id="KW-0472">Membrane</keyword>
<dbReference type="Gene3D" id="3.30.565.10">
    <property type="entry name" value="Histidine kinase-like ATPase, C-terminal domain"/>
    <property type="match status" value="1"/>
</dbReference>
<evidence type="ECO:0000313" key="14">
    <source>
        <dbReference type="EMBL" id="VAW04392.1"/>
    </source>
</evidence>
<keyword evidence="8 11" id="KW-1133">Transmembrane helix</keyword>
<name>A0A3B0SQ31_9ZZZZ</name>
<evidence type="ECO:0000256" key="11">
    <source>
        <dbReference type="SAM" id="Phobius"/>
    </source>
</evidence>
<dbReference type="SMART" id="SM00387">
    <property type="entry name" value="HATPase_c"/>
    <property type="match status" value="1"/>
</dbReference>
<keyword evidence="4" id="KW-0597">Phosphoprotein</keyword>
<evidence type="ECO:0000256" key="2">
    <source>
        <dbReference type="ARBA" id="ARBA00004370"/>
    </source>
</evidence>
<dbReference type="EC" id="2.7.13.3" evidence="3"/>
<feature type="domain" description="Histidine kinase" evidence="12">
    <location>
        <begin position="196"/>
        <end position="403"/>
    </location>
</feature>
<dbReference type="InterPro" id="IPR003660">
    <property type="entry name" value="HAMP_dom"/>
</dbReference>
<comment type="catalytic activity">
    <reaction evidence="1">
        <text>ATP + protein L-histidine = ADP + protein N-phospho-L-histidine.</text>
        <dbReference type="EC" id="2.7.13.3"/>
    </reaction>
</comment>
<protein>
    <recommendedName>
        <fullName evidence="3">histidine kinase</fullName>
        <ecNumber evidence="3">2.7.13.3</ecNumber>
    </recommendedName>
</protein>
<dbReference type="InterPro" id="IPR036890">
    <property type="entry name" value="HATPase_C_sf"/>
</dbReference>
<dbReference type="InterPro" id="IPR004358">
    <property type="entry name" value="Sig_transdc_His_kin-like_C"/>
</dbReference>
<dbReference type="GO" id="GO:0000155">
    <property type="term" value="F:phosphorelay sensor kinase activity"/>
    <property type="evidence" value="ECO:0007669"/>
    <property type="project" value="InterPro"/>
</dbReference>
<evidence type="ECO:0000256" key="3">
    <source>
        <dbReference type="ARBA" id="ARBA00012438"/>
    </source>
</evidence>
<keyword evidence="5" id="KW-0808">Transferase</keyword>
<comment type="subcellular location">
    <subcellularLocation>
        <location evidence="2">Membrane</location>
    </subcellularLocation>
</comment>
<keyword evidence="7" id="KW-0418">Kinase</keyword>
<dbReference type="SUPFAM" id="SSF47384">
    <property type="entry name" value="Homodimeric domain of signal transducing histidine kinase"/>
    <property type="match status" value="1"/>
</dbReference>
<evidence type="ECO:0000256" key="6">
    <source>
        <dbReference type="ARBA" id="ARBA00022692"/>
    </source>
</evidence>